<gene>
    <name evidence="2" type="ORF">LCGC14_1659930</name>
</gene>
<dbReference type="PANTHER" id="PTHR35004">
    <property type="entry name" value="TRANSPOSASE RV3428C-RELATED"/>
    <property type="match status" value="1"/>
</dbReference>
<protein>
    <recommendedName>
        <fullName evidence="1">Integrase catalytic domain-containing protein</fullName>
    </recommendedName>
</protein>
<evidence type="ECO:0000313" key="2">
    <source>
        <dbReference type="EMBL" id="KKM19013.1"/>
    </source>
</evidence>
<reference evidence="2" key="1">
    <citation type="journal article" date="2015" name="Nature">
        <title>Complex archaea that bridge the gap between prokaryotes and eukaryotes.</title>
        <authorList>
            <person name="Spang A."/>
            <person name="Saw J.H."/>
            <person name="Jorgensen S.L."/>
            <person name="Zaremba-Niedzwiedzka K."/>
            <person name="Martijn J."/>
            <person name="Lind A.E."/>
            <person name="van Eijk R."/>
            <person name="Schleper C."/>
            <person name="Guy L."/>
            <person name="Ettema T.J."/>
        </authorList>
    </citation>
    <scope>NUCLEOTIDE SEQUENCE</scope>
</reference>
<dbReference type="PANTHER" id="PTHR35004:SF7">
    <property type="entry name" value="INTEGRASE PROTEIN"/>
    <property type="match status" value="1"/>
</dbReference>
<dbReference type="EMBL" id="LAZR01014090">
    <property type="protein sequence ID" value="KKM19013.1"/>
    <property type="molecule type" value="Genomic_DNA"/>
</dbReference>
<dbReference type="GO" id="GO:0015074">
    <property type="term" value="P:DNA integration"/>
    <property type="evidence" value="ECO:0007669"/>
    <property type="project" value="InterPro"/>
</dbReference>
<dbReference type="SUPFAM" id="SSF53098">
    <property type="entry name" value="Ribonuclease H-like"/>
    <property type="match status" value="1"/>
</dbReference>
<dbReference type="Gene3D" id="3.30.420.10">
    <property type="entry name" value="Ribonuclease H-like superfamily/Ribonuclease H"/>
    <property type="match status" value="1"/>
</dbReference>
<comment type="caution">
    <text evidence="2">The sequence shown here is derived from an EMBL/GenBank/DDBJ whole genome shotgun (WGS) entry which is preliminary data.</text>
</comment>
<dbReference type="InterPro" id="IPR036397">
    <property type="entry name" value="RNaseH_sf"/>
</dbReference>
<sequence length="415" mass="49176">MKRKSQKGKFFNSEKILHRAKVLALVIKKKVTQSQAAKELELESTRQIRRLLKRYCKGNYSLSSLIHTKSGEPWNKIDTVIRDKVKEIKEMHPKFTNPHIAYVAERELKEKRILIKLNRTTIRNILLELPNYKPAVVRFRPAKRFEMENIGELVQMDTSSSRSWFFYLGKKLIYCIVCLDDHSRQILAGHFFESDDAYSNMLVLREVMEKYGVFEIAYTDCDSKFKFSPRKPSMYQTLIVIPDEVITQIKYALLKIDSTLLTHSPGNARATGKIEKWFQFLQSWFCTEYEFKDLSLSELDKKFQEFIDFYNDRFHEGIGETPNKRFQRALEEGKTRFRPLPEGINLDDIFCLIEKRGLKKDNTFSYNGTTYNLTRNRRSITRKAKVELHIHPQRKIRAFYKDEFVQEVPYIKEDI</sequence>
<dbReference type="InterPro" id="IPR001584">
    <property type="entry name" value="Integrase_cat-core"/>
</dbReference>
<evidence type="ECO:0000259" key="1">
    <source>
        <dbReference type="PROSITE" id="PS50994"/>
    </source>
</evidence>
<dbReference type="InterPro" id="IPR012337">
    <property type="entry name" value="RNaseH-like_sf"/>
</dbReference>
<dbReference type="PROSITE" id="PS50994">
    <property type="entry name" value="INTEGRASE"/>
    <property type="match status" value="1"/>
</dbReference>
<organism evidence="2">
    <name type="scientific">marine sediment metagenome</name>
    <dbReference type="NCBI Taxonomy" id="412755"/>
    <lineage>
        <taxon>unclassified sequences</taxon>
        <taxon>metagenomes</taxon>
        <taxon>ecological metagenomes</taxon>
    </lineage>
</organism>
<name>A0A0F9KA99_9ZZZZ</name>
<dbReference type="AlphaFoldDB" id="A0A0F9KA99"/>
<feature type="domain" description="Integrase catalytic" evidence="1">
    <location>
        <begin position="137"/>
        <end position="330"/>
    </location>
</feature>
<dbReference type="GO" id="GO:0003676">
    <property type="term" value="F:nucleic acid binding"/>
    <property type="evidence" value="ECO:0007669"/>
    <property type="project" value="InterPro"/>
</dbReference>
<accession>A0A0F9KA99</accession>
<proteinExistence type="predicted"/>